<dbReference type="CDD" id="cd12214">
    <property type="entry name" value="ChiA1_BD"/>
    <property type="match status" value="2"/>
</dbReference>
<keyword evidence="9" id="KW-0503">Monooxygenase</keyword>
<evidence type="ECO:0000256" key="1">
    <source>
        <dbReference type="ARBA" id="ARBA00009121"/>
    </source>
</evidence>
<feature type="domain" description="Fibronectin type-III" evidence="7">
    <location>
        <begin position="641"/>
        <end position="724"/>
    </location>
</feature>
<dbReference type="EMBL" id="JBFKZN010000001">
    <property type="protein sequence ID" value="MEW5287715.1"/>
    <property type="molecule type" value="Genomic_DNA"/>
</dbReference>
<dbReference type="InterPro" id="IPR051024">
    <property type="entry name" value="GlcNAc_Chitin_IntDeg"/>
</dbReference>
<dbReference type="InterPro" id="IPR014756">
    <property type="entry name" value="Ig_E-set"/>
</dbReference>
<dbReference type="SUPFAM" id="SSF51445">
    <property type="entry name" value="(Trans)glycosidases"/>
    <property type="match status" value="1"/>
</dbReference>
<dbReference type="Gene3D" id="2.70.50.50">
    <property type="entry name" value="chitin-binding protein cbp21"/>
    <property type="match status" value="1"/>
</dbReference>
<feature type="domain" description="Fibronectin type-III" evidence="7">
    <location>
        <begin position="734"/>
        <end position="821"/>
    </location>
</feature>
<dbReference type="InterPro" id="IPR036573">
    <property type="entry name" value="CBM_sf_5/12"/>
</dbReference>
<name>A0ABV3MVX5_9GAMM</name>
<keyword evidence="4 5" id="KW-0326">Glycosidase</keyword>
<dbReference type="Pfam" id="PF03067">
    <property type="entry name" value="LPMO_10"/>
    <property type="match status" value="1"/>
</dbReference>
<dbReference type="InterPro" id="IPR004302">
    <property type="entry name" value="Cellulose/chitin-bd_N"/>
</dbReference>
<dbReference type="Gene3D" id="3.20.20.80">
    <property type="entry name" value="Glycosidases"/>
    <property type="match status" value="1"/>
</dbReference>
<reference evidence="9 10" key="1">
    <citation type="submission" date="2024-07" db="EMBL/GenBank/DDBJ databases">
        <authorList>
            <person name="Dulla G.F.J."/>
            <person name="Delorm J.G."/>
        </authorList>
    </citation>
    <scope>NUCLEOTIDE SEQUENCE [LARGE SCALE GENOMIC DNA]</scope>
    <source>
        <strain evidence="9 10">JGD 233</strain>
    </source>
</reference>
<dbReference type="Gene3D" id="2.10.10.20">
    <property type="entry name" value="Carbohydrate-binding module superfamily 5/12"/>
    <property type="match status" value="2"/>
</dbReference>
<dbReference type="PROSITE" id="PS51910">
    <property type="entry name" value="GH18_2"/>
    <property type="match status" value="1"/>
</dbReference>
<evidence type="ECO:0000313" key="9">
    <source>
        <dbReference type="EMBL" id="MEW5287715.1"/>
    </source>
</evidence>
<feature type="region of interest" description="Disordered" evidence="6">
    <location>
        <begin position="320"/>
        <end position="371"/>
    </location>
</feature>
<dbReference type="CDD" id="cd02871">
    <property type="entry name" value="GH18_chitinase_D-like"/>
    <property type="match status" value="1"/>
</dbReference>
<dbReference type="Proteomes" id="UP001554567">
    <property type="component" value="Unassembled WGS sequence"/>
</dbReference>
<feature type="compositionally biased region" description="Pro residues" evidence="6">
    <location>
        <begin position="326"/>
        <end position="368"/>
    </location>
</feature>
<feature type="domain" description="GH18" evidence="8">
    <location>
        <begin position="14"/>
        <end position="322"/>
    </location>
</feature>
<dbReference type="SUPFAM" id="SSF51055">
    <property type="entry name" value="Carbohydrate binding domain"/>
    <property type="match status" value="2"/>
</dbReference>
<dbReference type="InterPro" id="IPR001579">
    <property type="entry name" value="Glyco_hydro_18_chit_AS"/>
</dbReference>
<dbReference type="GO" id="GO:0004497">
    <property type="term" value="F:monooxygenase activity"/>
    <property type="evidence" value="ECO:0007669"/>
    <property type="project" value="UniProtKB-KW"/>
</dbReference>
<dbReference type="InterPro" id="IPR003610">
    <property type="entry name" value="CBM5/12"/>
</dbReference>
<comment type="similarity">
    <text evidence="1">Belongs to the glycosyl hydrolase 18 family. Chitinase class II subfamily.</text>
</comment>
<evidence type="ECO:0000256" key="4">
    <source>
        <dbReference type="ARBA" id="ARBA00023295"/>
    </source>
</evidence>
<dbReference type="PANTHER" id="PTHR34823">
    <property type="entry name" value="GLCNAC-BINDING PROTEIN A"/>
    <property type="match status" value="1"/>
</dbReference>
<dbReference type="Pfam" id="PF02839">
    <property type="entry name" value="CBM_5_12"/>
    <property type="match status" value="2"/>
</dbReference>
<dbReference type="Pfam" id="PF00704">
    <property type="entry name" value="Glyco_hydro_18"/>
    <property type="match status" value="1"/>
</dbReference>
<keyword evidence="2" id="KW-0732">Signal</keyword>
<sequence length="886" mass="96936">MSERGNSLQSGDNKIVLGFWHNWPSTGGQGYRMGSFTEMTLSEIPVQYNVIAVSFMKVLDVGDRIPDFKPYKGSEAEFRHQIDLVHAQGRKVLISLGGADAHIELSHGDEDALVERIIALTNQYDFDGLDIDLEQAAITAADNQTVIPAALRKVKDHFRQQGKYFTISMAPEFPYLTQGGHYSPYIKNLEGYYDYVAPQYYNQGGDGLWIDGVGWLAQNNDAQKADFLFYLTESLVTGTRNFIKIPHDKFIIGLPTNNDAAATGYVVDPQDVYSALDRLDAAGLPIRGLMTWSVNWDAGVTAQGQPYNWEFINRYGYLAGDGTVPQPSPQPDPAPQPEPSPQPDPAPEPEPSPQPDPVPQPDPMPQPDELPQWRAGVRYSDNDRVSWQSQNYLCVMQHDSNLFWSPDVAHSLWQPALRTALRPGAAADAFTQSGTPALRHGHIATPASRAWFAWRKGQLNAGQLNQREAGKFFPQTARGLADVVAPTDSTNALPPPDGRIASANQGDGLFLDEPGTHWEKHTVSSSSLLQFTWTYTAAHSTRRWNYFITREDWDPQLPLSRAQFEETPFFKVEFTEQPFWSFGSLLRPSGPSVHDVPLPVRSGYHVLLAVWEVADTGNAFYQVIDLDFVGGENPGDTGPVSPAGLHASHVTSDSVSLAWNASVTAGASYRLYRNNTLIHSGSSLSFTDSGLEENTAYTYAVSAVNRAGVESARSQEMIISTLAAAVPGTTPPTAPSHLHSMAETATSISLMWGASDASNPLQHYLIYREGYEIARVPASQLRYTDVGLSAETTHRYFVAALDSRDLLSVPSNVLSVTTSSAGGSDSGGDSGGGDSGLYPQWTLGTFYATGANVSHAGKNWRCLQAHTAWVQDWAPGEAPALWAEIR</sequence>
<dbReference type="PROSITE" id="PS01095">
    <property type="entry name" value="GH18_1"/>
    <property type="match status" value="1"/>
</dbReference>
<dbReference type="InterPro" id="IPR003961">
    <property type="entry name" value="FN3_dom"/>
</dbReference>
<organism evidence="9 10">
    <name type="scientific">Erwinia papayae</name>
    <dbReference type="NCBI Taxonomy" id="206499"/>
    <lineage>
        <taxon>Bacteria</taxon>
        <taxon>Pseudomonadati</taxon>
        <taxon>Pseudomonadota</taxon>
        <taxon>Gammaproteobacteria</taxon>
        <taxon>Enterobacterales</taxon>
        <taxon>Erwiniaceae</taxon>
        <taxon>Erwinia</taxon>
    </lineage>
</organism>
<proteinExistence type="inferred from homology"/>
<dbReference type="Pfam" id="PF00041">
    <property type="entry name" value="fn3"/>
    <property type="match status" value="1"/>
</dbReference>
<dbReference type="InterPro" id="IPR017853">
    <property type="entry name" value="GH"/>
</dbReference>
<dbReference type="InterPro" id="IPR013783">
    <property type="entry name" value="Ig-like_fold"/>
</dbReference>
<evidence type="ECO:0000259" key="7">
    <source>
        <dbReference type="PROSITE" id="PS50853"/>
    </source>
</evidence>
<keyword evidence="10" id="KW-1185">Reference proteome</keyword>
<evidence type="ECO:0000259" key="8">
    <source>
        <dbReference type="PROSITE" id="PS51910"/>
    </source>
</evidence>
<keyword evidence="3 5" id="KW-0378">Hydrolase</keyword>
<dbReference type="PROSITE" id="PS50853">
    <property type="entry name" value="FN3"/>
    <property type="match status" value="2"/>
</dbReference>
<dbReference type="SMART" id="SM00060">
    <property type="entry name" value="FN3"/>
    <property type="match status" value="2"/>
</dbReference>
<evidence type="ECO:0000256" key="3">
    <source>
        <dbReference type="ARBA" id="ARBA00022801"/>
    </source>
</evidence>
<gene>
    <name evidence="9" type="ORF">ABW286_00625</name>
</gene>
<comment type="caution">
    <text evidence="9">The sequence shown here is derived from an EMBL/GenBank/DDBJ whole genome shotgun (WGS) entry which is preliminary data.</text>
</comment>
<dbReference type="CDD" id="cd21177">
    <property type="entry name" value="LPMO_AA10"/>
    <property type="match status" value="1"/>
</dbReference>
<dbReference type="SMART" id="SM00495">
    <property type="entry name" value="ChtBD3"/>
    <property type="match status" value="2"/>
</dbReference>
<evidence type="ECO:0000256" key="5">
    <source>
        <dbReference type="RuleBase" id="RU000489"/>
    </source>
</evidence>
<keyword evidence="9" id="KW-0560">Oxidoreductase</keyword>
<evidence type="ECO:0000313" key="10">
    <source>
        <dbReference type="Proteomes" id="UP001554567"/>
    </source>
</evidence>
<protein>
    <submittedName>
        <fullName evidence="9">Lytic polysaccharide monooxygenase</fullName>
    </submittedName>
</protein>
<dbReference type="Gene3D" id="2.60.40.10">
    <property type="entry name" value="Immunoglobulins"/>
    <property type="match status" value="2"/>
</dbReference>
<dbReference type="PANTHER" id="PTHR34823:SF1">
    <property type="entry name" value="CHITIN-BINDING TYPE-4 DOMAIN-CONTAINING PROTEIN"/>
    <property type="match status" value="1"/>
</dbReference>
<dbReference type="InterPro" id="IPR001223">
    <property type="entry name" value="Glyco_hydro18_cat"/>
</dbReference>
<dbReference type="InterPro" id="IPR036116">
    <property type="entry name" value="FN3_sf"/>
</dbReference>
<dbReference type="CDD" id="cd00063">
    <property type="entry name" value="FN3"/>
    <property type="match status" value="2"/>
</dbReference>
<dbReference type="SUPFAM" id="SSF49265">
    <property type="entry name" value="Fibronectin type III"/>
    <property type="match status" value="1"/>
</dbReference>
<evidence type="ECO:0000256" key="6">
    <source>
        <dbReference type="SAM" id="MobiDB-lite"/>
    </source>
</evidence>
<evidence type="ECO:0000256" key="2">
    <source>
        <dbReference type="ARBA" id="ARBA00022729"/>
    </source>
</evidence>
<dbReference type="SUPFAM" id="SSF81296">
    <property type="entry name" value="E set domains"/>
    <property type="match status" value="1"/>
</dbReference>
<accession>A0ABV3MVX5</accession>